<comment type="caution">
    <text evidence="1">The sequence shown here is derived from an EMBL/GenBank/DDBJ whole genome shotgun (WGS) entry which is preliminary data.</text>
</comment>
<name>A0A7J9E5B8_9ROSI</name>
<reference evidence="1 2" key="1">
    <citation type="journal article" date="2019" name="Genome Biol. Evol.">
        <title>Insights into the evolution of the New World diploid cottons (Gossypium, subgenus Houzingenia) based on genome sequencing.</title>
        <authorList>
            <person name="Grover C.E."/>
            <person name="Arick M.A. 2nd"/>
            <person name="Thrash A."/>
            <person name="Conover J.L."/>
            <person name="Sanders W.S."/>
            <person name="Peterson D.G."/>
            <person name="Frelichowski J.E."/>
            <person name="Scheffler J.A."/>
            <person name="Scheffler B.E."/>
            <person name="Wendel J.F."/>
        </authorList>
    </citation>
    <scope>NUCLEOTIDE SEQUENCE [LARGE SCALE GENOMIC DNA]</scope>
    <source>
        <strain evidence="1">8</strain>
        <tissue evidence="1">Leaf</tissue>
    </source>
</reference>
<sequence>MGGSLDGFRETVKMGPSAMWVVIGNQENKRNGMAARIYLVNSTRLSIPPNKADFTF</sequence>
<organism evidence="1 2">
    <name type="scientific">Gossypium trilobum</name>
    <dbReference type="NCBI Taxonomy" id="34281"/>
    <lineage>
        <taxon>Eukaryota</taxon>
        <taxon>Viridiplantae</taxon>
        <taxon>Streptophyta</taxon>
        <taxon>Embryophyta</taxon>
        <taxon>Tracheophyta</taxon>
        <taxon>Spermatophyta</taxon>
        <taxon>Magnoliopsida</taxon>
        <taxon>eudicotyledons</taxon>
        <taxon>Gunneridae</taxon>
        <taxon>Pentapetalae</taxon>
        <taxon>rosids</taxon>
        <taxon>malvids</taxon>
        <taxon>Malvales</taxon>
        <taxon>Malvaceae</taxon>
        <taxon>Malvoideae</taxon>
        <taxon>Gossypium</taxon>
    </lineage>
</organism>
<evidence type="ECO:0000313" key="1">
    <source>
        <dbReference type="EMBL" id="MBA0768226.1"/>
    </source>
</evidence>
<proteinExistence type="predicted"/>
<protein>
    <submittedName>
        <fullName evidence="1">Uncharacterized protein</fullName>
    </submittedName>
</protein>
<dbReference type="EMBL" id="JABEZW010000006">
    <property type="protein sequence ID" value="MBA0768226.1"/>
    <property type="molecule type" value="Genomic_DNA"/>
</dbReference>
<evidence type="ECO:0000313" key="2">
    <source>
        <dbReference type="Proteomes" id="UP000593568"/>
    </source>
</evidence>
<feature type="non-terminal residue" evidence="1">
    <location>
        <position position="56"/>
    </location>
</feature>
<dbReference type="Proteomes" id="UP000593568">
    <property type="component" value="Unassembled WGS sequence"/>
</dbReference>
<dbReference type="AlphaFoldDB" id="A0A7J9E5B8"/>
<accession>A0A7J9E5B8</accession>
<keyword evidence="2" id="KW-1185">Reference proteome</keyword>
<gene>
    <name evidence="1" type="ORF">Gotri_017045</name>
</gene>